<sequence>MKFSNAEFAIDKTYAGELKNKLDIFSQESKTKKTLFLTIVTTYGTKNNMYSIGLVHNEVTMDDLFLP</sequence>
<accession>A0A9X3DA06</accession>
<comment type="caution">
    <text evidence="1">The sequence shown here is derived from an EMBL/GenBank/DDBJ whole genome shotgun (WGS) entry which is preliminary data.</text>
</comment>
<keyword evidence="2" id="KW-1185">Reference proteome</keyword>
<dbReference type="AlphaFoldDB" id="A0A9X3DA06"/>
<organism evidence="1 2">
    <name type="scientific">Pedobacter agri</name>
    <dbReference type="NCBI Taxonomy" id="454586"/>
    <lineage>
        <taxon>Bacteria</taxon>
        <taxon>Pseudomonadati</taxon>
        <taxon>Bacteroidota</taxon>
        <taxon>Sphingobacteriia</taxon>
        <taxon>Sphingobacteriales</taxon>
        <taxon>Sphingobacteriaceae</taxon>
        <taxon>Pedobacter</taxon>
    </lineage>
</organism>
<dbReference type="Proteomes" id="UP001142592">
    <property type="component" value="Unassembled WGS sequence"/>
</dbReference>
<proteinExistence type="predicted"/>
<protein>
    <submittedName>
        <fullName evidence="1">Uncharacterized protein</fullName>
    </submittedName>
</protein>
<name>A0A9X3DA06_9SPHI</name>
<dbReference type="RefSeq" id="WP_202947137.1">
    <property type="nucleotide sequence ID" value="NZ_JAPJUH010000001.1"/>
</dbReference>
<evidence type="ECO:0000313" key="1">
    <source>
        <dbReference type="EMBL" id="MCX3263738.1"/>
    </source>
</evidence>
<dbReference type="EMBL" id="JAPJUH010000001">
    <property type="protein sequence ID" value="MCX3263738.1"/>
    <property type="molecule type" value="Genomic_DNA"/>
</dbReference>
<evidence type="ECO:0000313" key="2">
    <source>
        <dbReference type="Proteomes" id="UP001142592"/>
    </source>
</evidence>
<gene>
    <name evidence="1" type="ORF">OQZ29_03220</name>
</gene>
<reference evidence="1" key="1">
    <citation type="submission" date="2022-11" db="EMBL/GenBank/DDBJ databases">
        <authorList>
            <person name="Graham C."/>
            <person name="Newman J.D."/>
        </authorList>
    </citation>
    <scope>NUCLEOTIDE SEQUENCE</scope>
    <source>
        <strain evidence="1">DSM 19486</strain>
    </source>
</reference>